<dbReference type="Proteomes" id="UP000233597">
    <property type="component" value="Unassembled WGS sequence"/>
</dbReference>
<proteinExistence type="predicted"/>
<dbReference type="EMBL" id="NWTK01000017">
    <property type="protein sequence ID" value="PKR50401.1"/>
    <property type="molecule type" value="Genomic_DNA"/>
</dbReference>
<comment type="caution">
    <text evidence="1">The sequence shown here is derived from an EMBL/GenBank/DDBJ whole genome shotgun (WGS) entry which is preliminary data.</text>
</comment>
<sequence>MISASLAADECNLLQIAQWALEFMYAAGPDPLARSVEERLIIVAKSSPELMSYVARAMKALEDVFENRLDDEA</sequence>
<dbReference type="AlphaFoldDB" id="A0A2N3KIM4"/>
<reference evidence="1 2" key="1">
    <citation type="submission" date="2017-09" db="EMBL/GenBank/DDBJ databases">
        <title>Biodiversity and function of Thalassospira species in the particle-attached aromatic-hydrocarbon-degrading consortia from the surface seawater of the South China Sea.</title>
        <authorList>
            <person name="Dong C."/>
            <person name="Liu R."/>
            <person name="Shao Z."/>
        </authorList>
    </citation>
    <scope>NUCLEOTIDE SEQUENCE [LARGE SCALE GENOMIC DNA]</scope>
    <source>
        <strain evidence="1 2">CSC1P2</strain>
    </source>
</reference>
<gene>
    <name evidence="1" type="ORF">COO20_21215</name>
</gene>
<evidence type="ECO:0000313" key="1">
    <source>
        <dbReference type="EMBL" id="PKR50401.1"/>
    </source>
</evidence>
<accession>A0A2N3KIM4</accession>
<organism evidence="1 2">
    <name type="scientific">Thalassospira marina</name>
    <dbReference type="NCBI Taxonomy" id="2048283"/>
    <lineage>
        <taxon>Bacteria</taxon>
        <taxon>Pseudomonadati</taxon>
        <taxon>Pseudomonadota</taxon>
        <taxon>Alphaproteobacteria</taxon>
        <taxon>Rhodospirillales</taxon>
        <taxon>Thalassospiraceae</taxon>
        <taxon>Thalassospira</taxon>
    </lineage>
</organism>
<name>A0A2N3KIM4_9PROT</name>
<evidence type="ECO:0000313" key="2">
    <source>
        <dbReference type="Proteomes" id="UP000233597"/>
    </source>
</evidence>
<protein>
    <submittedName>
        <fullName evidence="1">Uncharacterized protein</fullName>
    </submittedName>
</protein>